<dbReference type="SFLD" id="SFLDS00003">
    <property type="entry name" value="Haloacid_Dehalogenase"/>
    <property type="match status" value="1"/>
</dbReference>
<dbReference type="EMBL" id="QNBD01000095">
    <property type="protein sequence ID" value="RKX71324.1"/>
    <property type="molecule type" value="Genomic_DNA"/>
</dbReference>
<dbReference type="SUPFAM" id="SSF56784">
    <property type="entry name" value="HAD-like"/>
    <property type="match status" value="1"/>
</dbReference>
<comment type="caution">
    <text evidence="1">The sequence shown here is derived from an EMBL/GenBank/DDBJ whole genome shotgun (WGS) entry which is preliminary data.</text>
</comment>
<gene>
    <name evidence="1" type="ORF">DRP43_02580</name>
</gene>
<dbReference type="PANTHER" id="PTHR18901:SF38">
    <property type="entry name" value="PSEUDOURIDINE-5'-PHOSPHATASE"/>
    <property type="match status" value="1"/>
</dbReference>
<dbReference type="AlphaFoldDB" id="A0A660SKM8"/>
<dbReference type="InterPro" id="IPR006439">
    <property type="entry name" value="HAD-SF_hydro_IA"/>
</dbReference>
<dbReference type="Gene3D" id="3.40.50.1000">
    <property type="entry name" value="HAD superfamily/HAD-like"/>
    <property type="match status" value="1"/>
</dbReference>
<organism evidence="1 2">
    <name type="scientific">candidate division TA06 bacterium</name>
    <dbReference type="NCBI Taxonomy" id="2250710"/>
    <lineage>
        <taxon>Bacteria</taxon>
        <taxon>Bacteria division TA06</taxon>
    </lineage>
</organism>
<evidence type="ECO:0000313" key="1">
    <source>
        <dbReference type="EMBL" id="RKX71324.1"/>
    </source>
</evidence>
<name>A0A660SKM8_UNCT6</name>
<reference evidence="1 2" key="1">
    <citation type="submission" date="2018-06" db="EMBL/GenBank/DDBJ databases">
        <title>Extensive metabolic versatility and redundancy in microbially diverse, dynamic hydrothermal sediments.</title>
        <authorList>
            <person name="Dombrowski N."/>
            <person name="Teske A."/>
            <person name="Baker B.J."/>
        </authorList>
    </citation>
    <scope>NUCLEOTIDE SEQUENCE [LARGE SCALE GENOMIC DNA]</scope>
    <source>
        <strain evidence="1">B10_G13</strain>
    </source>
</reference>
<dbReference type="CDD" id="cd07505">
    <property type="entry name" value="HAD_BPGM-like"/>
    <property type="match status" value="1"/>
</dbReference>
<accession>A0A660SKM8</accession>
<dbReference type="NCBIfam" id="TIGR01509">
    <property type="entry name" value="HAD-SF-IA-v3"/>
    <property type="match status" value="1"/>
</dbReference>
<dbReference type="Gene3D" id="1.10.150.240">
    <property type="entry name" value="Putative phosphatase, domain 2"/>
    <property type="match status" value="1"/>
</dbReference>
<evidence type="ECO:0000313" key="2">
    <source>
        <dbReference type="Proteomes" id="UP000271125"/>
    </source>
</evidence>
<sequence>MKIEAVIFDLDGTLIDSMGVWAEVDKEYLGKRGLPVPYDLFRDMKHGNSFIEVAKYFKRKFNLSDTIEEIMQEWTDMVKWHYENDIYLKPGAKELLEYLYAKNIKIGLGTSNSKQLAQTVLKSNNVLKYFDVIVAGCQNIRGKPFPDIYLKVATALNVNPCNCIVIEDVYVGVKAAKNAGMTVFSIEDEHTKPEREKIKKIVNFYGKNFYVIKERLEKYFEF</sequence>
<proteinExistence type="predicted"/>
<dbReference type="InterPro" id="IPR023198">
    <property type="entry name" value="PGP-like_dom2"/>
</dbReference>
<dbReference type="Proteomes" id="UP000271125">
    <property type="component" value="Unassembled WGS sequence"/>
</dbReference>
<dbReference type="SFLD" id="SFLDG01135">
    <property type="entry name" value="C1.5.6:_HAD__Beta-PGM__Phospha"/>
    <property type="match status" value="1"/>
</dbReference>
<dbReference type="InterPro" id="IPR023214">
    <property type="entry name" value="HAD_sf"/>
</dbReference>
<dbReference type="PANTHER" id="PTHR18901">
    <property type="entry name" value="2-DEOXYGLUCOSE-6-PHOSPHATE PHOSPHATASE 2"/>
    <property type="match status" value="1"/>
</dbReference>
<dbReference type="GO" id="GO:0016791">
    <property type="term" value="F:phosphatase activity"/>
    <property type="evidence" value="ECO:0007669"/>
    <property type="project" value="TreeGrafter"/>
</dbReference>
<dbReference type="InterPro" id="IPR036412">
    <property type="entry name" value="HAD-like_sf"/>
</dbReference>
<dbReference type="PRINTS" id="PR00413">
    <property type="entry name" value="HADHALOGNASE"/>
</dbReference>
<dbReference type="InterPro" id="IPR041492">
    <property type="entry name" value="HAD_2"/>
</dbReference>
<dbReference type="Pfam" id="PF13419">
    <property type="entry name" value="HAD_2"/>
    <property type="match status" value="1"/>
</dbReference>
<dbReference type="SFLD" id="SFLDG01129">
    <property type="entry name" value="C1.5:_HAD__Beta-PGM__Phosphata"/>
    <property type="match status" value="1"/>
</dbReference>
<protein>
    <submittedName>
        <fullName evidence="1">HAD family phosphatase</fullName>
    </submittedName>
</protein>